<dbReference type="OrthoDB" id="3177772at2759"/>
<protein>
    <submittedName>
        <fullName evidence="2">Uncharacterized protein</fullName>
    </submittedName>
</protein>
<dbReference type="AlphaFoldDB" id="A0A1J8QYT6"/>
<sequence>MMVYYGDVDIDSERIRQLPEDDVPDELLEGVRQSTDSGVVDQESEGYLPEEDDSEDQSTLNELPEVIPLQALGSTDTDLTNISGNELMAWGLNHLWANEPPQAARMLYIKICSNVPLPVFFFMDAEEWKDDRKSSLYSELSAGPNYIGSANGLNNVIWQRDTSGHIAVEKSLKKEFVAVIVGRVGPQKLNCGPEGNHIRAYISPLHKAKFQFQLGQPFGSVFAEDFDKAIQNLEGLQAKITETTDRRNMIVSDKSIKLIRFTSNIFEERKELIPKHAVYLSDVENLEGGQKSKVKPLAVSYTNAHRCIGNPPVMDAETDNWPIPLKYRDEFDSMKFNFEASPLRVYRGNSLVEPVDVNDALTGAVVEVYFVIRHYYLRDKKFDSFGADIQQVKILKPGTSIARSGFKRRSVREGPFEILGTASISAHAKGDELGRAEKRSKQGETKGTSSGP</sequence>
<comment type="caution">
    <text evidence="2">The sequence shown here is derived from an EMBL/GenBank/DDBJ whole genome shotgun (WGS) entry which is preliminary data.</text>
</comment>
<dbReference type="EMBL" id="LVVM01001364">
    <property type="protein sequence ID" value="OJA18664.1"/>
    <property type="molecule type" value="Genomic_DNA"/>
</dbReference>
<accession>A0A1J8QYT6</accession>
<name>A0A1J8QYT6_9AGAM</name>
<organism evidence="2 3">
    <name type="scientific">Rhizopogon vesiculosus</name>
    <dbReference type="NCBI Taxonomy" id="180088"/>
    <lineage>
        <taxon>Eukaryota</taxon>
        <taxon>Fungi</taxon>
        <taxon>Dikarya</taxon>
        <taxon>Basidiomycota</taxon>
        <taxon>Agaricomycotina</taxon>
        <taxon>Agaricomycetes</taxon>
        <taxon>Agaricomycetidae</taxon>
        <taxon>Boletales</taxon>
        <taxon>Suillineae</taxon>
        <taxon>Rhizopogonaceae</taxon>
        <taxon>Rhizopogon</taxon>
    </lineage>
</organism>
<feature type="region of interest" description="Disordered" evidence="1">
    <location>
        <begin position="15"/>
        <end position="59"/>
    </location>
</feature>
<feature type="compositionally biased region" description="Basic and acidic residues" evidence="1">
    <location>
        <begin position="428"/>
        <end position="444"/>
    </location>
</feature>
<evidence type="ECO:0000313" key="2">
    <source>
        <dbReference type="EMBL" id="OJA18664.1"/>
    </source>
</evidence>
<dbReference type="Proteomes" id="UP000183567">
    <property type="component" value="Unassembled WGS sequence"/>
</dbReference>
<feature type="region of interest" description="Disordered" evidence="1">
    <location>
        <begin position="427"/>
        <end position="452"/>
    </location>
</feature>
<evidence type="ECO:0000313" key="3">
    <source>
        <dbReference type="Proteomes" id="UP000183567"/>
    </source>
</evidence>
<proteinExistence type="predicted"/>
<keyword evidence="3" id="KW-1185">Reference proteome</keyword>
<reference evidence="2 3" key="1">
    <citation type="submission" date="2016-03" db="EMBL/GenBank/DDBJ databases">
        <title>Comparative genomics of the ectomycorrhizal sister species Rhizopogon vinicolor and Rhizopogon vesiculosus (Basidiomycota: Boletales) reveals a divergence of the mating type B locus.</title>
        <authorList>
            <person name="Mujic A.B."/>
            <person name="Kuo A."/>
            <person name="Tritt A."/>
            <person name="Lipzen A."/>
            <person name="Chen C."/>
            <person name="Johnson J."/>
            <person name="Sharma A."/>
            <person name="Barry K."/>
            <person name="Grigoriev I.V."/>
            <person name="Spatafora J.W."/>
        </authorList>
    </citation>
    <scope>NUCLEOTIDE SEQUENCE [LARGE SCALE GENOMIC DNA]</scope>
    <source>
        <strain evidence="2 3">AM-OR11-056</strain>
    </source>
</reference>
<gene>
    <name evidence="2" type="ORF">AZE42_12872</name>
</gene>
<evidence type="ECO:0000256" key="1">
    <source>
        <dbReference type="SAM" id="MobiDB-lite"/>
    </source>
</evidence>
<feature type="compositionally biased region" description="Acidic residues" evidence="1">
    <location>
        <begin position="42"/>
        <end position="56"/>
    </location>
</feature>